<dbReference type="RefSeq" id="WP_168432996.1">
    <property type="nucleotide sequence ID" value="NZ_CAAHFH010000001.1"/>
</dbReference>
<dbReference type="InterPro" id="IPR050738">
    <property type="entry name" value="Sulfatase"/>
</dbReference>
<dbReference type="GO" id="GO:0004065">
    <property type="term" value="F:arylsulfatase activity"/>
    <property type="evidence" value="ECO:0007669"/>
    <property type="project" value="TreeGrafter"/>
</dbReference>
<dbReference type="PANTHER" id="PTHR42693">
    <property type="entry name" value="ARYLSULFATASE FAMILY MEMBER"/>
    <property type="match status" value="1"/>
</dbReference>
<feature type="chain" id="PRO_5028976035" evidence="2">
    <location>
        <begin position="21"/>
        <end position="515"/>
    </location>
</feature>
<reference evidence="4 5" key="1">
    <citation type="submission" date="2019-04" db="EMBL/GenBank/DDBJ databases">
        <authorList>
            <person name="Van Vliet M D."/>
        </authorList>
    </citation>
    <scope>NUCLEOTIDE SEQUENCE [LARGE SCALE GENOMIC DNA]</scope>
    <source>
        <strain evidence="4 5">F21</strain>
    </source>
</reference>
<accession>A0A6C2UFG6</accession>
<dbReference type="Gene3D" id="3.30.1120.10">
    <property type="match status" value="1"/>
</dbReference>
<dbReference type="Proteomes" id="UP000346198">
    <property type="component" value="Unassembled WGS sequence"/>
</dbReference>
<evidence type="ECO:0000256" key="1">
    <source>
        <dbReference type="ARBA" id="ARBA00008779"/>
    </source>
</evidence>
<feature type="domain" description="Sulfatase N-terminal" evidence="3">
    <location>
        <begin position="27"/>
        <end position="390"/>
    </location>
</feature>
<dbReference type="EMBL" id="CAAHFH010000001">
    <property type="protein sequence ID" value="VGO18858.1"/>
    <property type="molecule type" value="Genomic_DNA"/>
</dbReference>
<dbReference type="InterPro" id="IPR000917">
    <property type="entry name" value="Sulfatase_N"/>
</dbReference>
<sequence>MKSSALRLTAGLFAASLCGAQGGASKPNVIVILADDLGYADVGFHDVVADGVCTPNLDRLAASGVVFRNAYAGSPVCSNSRLALSTGRYQHRWGAYYYGEGGMPSSESTIAEMMREAGYRTMKVGKTHMNNGPKENPMKHGFDHWLGFINHSWDLHLLSRKDVDAYNRKKAGSAKMARMAPIGPLTRDSNTKESYENTTTTEVFGRESVRFIKENCEQPFYLQLEFNAVHTPLTRPPNQSLAGKYGIPMRPFDRDAAEWAYPHWDPVMQPDYNAWYYQATHLGILDPYGRKIYLAHLEQMDAMIGEVMTALEEQGVADNTIIFFSSDNGGSDQSYANNGPISAYKYCLMDGGIKVPMVMVWPKRFKPHTTLDAVVTHRDLFASLSEITGVAPKKPLDGKSLLPLIDGKVEALHDEPLFWDSGKQDNWVVRQGKWKLVYRKGTKNYKAYELDENGLVSQFRTVPVANGMQLYDLEADPGEMKNLNTEYPEKLALLKKQYESWRGQMMDPIKGKLAE</sequence>
<dbReference type="AlphaFoldDB" id="A0A6C2UFG6"/>
<dbReference type="Gene3D" id="3.40.720.10">
    <property type="entry name" value="Alkaline Phosphatase, subunit A"/>
    <property type="match status" value="1"/>
</dbReference>
<protein>
    <submittedName>
        <fullName evidence="4">Arylsulfatase</fullName>
    </submittedName>
</protein>
<comment type="similarity">
    <text evidence="1">Belongs to the sulfatase family.</text>
</comment>
<evidence type="ECO:0000256" key="2">
    <source>
        <dbReference type="SAM" id="SignalP"/>
    </source>
</evidence>
<keyword evidence="2" id="KW-0732">Signal</keyword>
<evidence type="ECO:0000313" key="5">
    <source>
        <dbReference type="Proteomes" id="UP000346198"/>
    </source>
</evidence>
<proteinExistence type="inferred from homology"/>
<dbReference type="SUPFAM" id="SSF53649">
    <property type="entry name" value="Alkaline phosphatase-like"/>
    <property type="match status" value="1"/>
</dbReference>
<feature type="signal peptide" evidence="2">
    <location>
        <begin position="1"/>
        <end position="20"/>
    </location>
</feature>
<gene>
    <name evidence="4" type="primary">atsA_99</name>
    <name evidence="4" type="ORF">SCARR_00911</name>
</gene>
<dbReference type="Pfam" id="PF00884">
    <property type="entry name" value="Sulfatase"/>
    <property type="match status" value="1"/>
</dbReference>
<keyword evidence="5" id="KW-1185">Reference proteome</keyword>
<evidence type="ECO:0000313" key="4">
    <source>
        <dbReference type="EMBL" id="VGO18858.1"/>
    </source>
</evidence>
<name>A0A6C2UFG6_9BACT</name>
<dbReference type="PANTHER" id="PTHR42693:SF33">
    <property type="entry name" value="ARYLSULFATASE"/>
    <property type="match status" value="1"/>
</dbReference>
<dbReference type="InterPro" id="IPR017850">
    <property type="entry name" value="Alkaline_phosphatase_core_sf"/>
</dbReference>
<evidence type="ECO:0000259" key="3">
    <source>
        <dbReference type="Pfam" id="PF00884"/>
    </source>
</evidence>
<organism evidence="4 5">
    <name type="scientific">Pontiella sulfatireligans</name>
    <dbReference type="NCBI Taxonomy" id="2750658"/>
    <lineage>
        <taxon>Bacteria</taxon>
        <taxon>Pseudomonadati</taxon>
        <taxon>Kiritimatiellota</taxon>
        <taxon>Kiritimatiellia</taxon>
        <taxon>Kiritimatiellales</taxon>
        <taxon>Pontiellaceae</taxon>
        <taxon>Pontiella</taxon>
    </lineage>
</organism>